<dbReference type="Proteomes" id="UP000242501">
    <property type="component" value="Unassembled WGS sequence"/>
</dbReference>
<dbReference type="STRING" id="1219383.SAMN05421733_105121"/>
<name>A0A1G6HFB6_9GAMM</name>
<dbReference type="OrthoDB" id="3389160at2"/>
<evidence type="ECO:0000259" key="3">
    <source>
        <dbReference type="PROSITE" id="PS51186"/>
    </source>
</evidence>
<keyword evidence="4" id="KW-0689">Ribosomal protein</keyword>
<protein>
    <submittedName>
        <fullName evidence="4">Ribosomal protein S18 acetylase RimI</fullName>
    </submittedName>
</protein>
<evidence type="ECO:0000256" key="1">
    <source>
        <dbReference type="ARBA" id="ARBA00022679"/>
    </source>
</evidence>
<keyword evidence="1" id="KW-0808">Transferase</keyword>
<gene>
    <name evidence="4" type="ORF">SAMN05421733_105121</name>
</gene>
<dbReference type="PANTHER" id="PTHR43877">
    <property type="entry name" value="AMINOALKYLPHOSPHONATE N-ACETYLTRANSFERASE-RELATED-RELATED"/>
    <property type="match status" value="1"/>
</dbReference>
<dbReference type="InterPro" id="IPR050832">
    <property type="entry name" value="Bact_Acetyltransf"/>
</dbReference>
<keyword evidence="4" id="KW-0687">Ribonucleoprotein</keyword>
<reference evidence="5" key="1">
    <citation type="submission" date="2016-09" db="EMBL/GenBank/DDBJ databases">
        <authorList>
            <person name="Varghese N."/>
            <person name="Submissions S."/>
        </authorList>
    </citation>
    <scope>NUCLEOTIDE SEQUENCE [LARGE SCALE GENOMIC DNA]</scope>
    <source>
        <strain evidence="5">ANC 4422</strain>
    </source>
</reference>
<feature type="domain" description="N-acetyltransferase" evidence="3">
    <location>
        <begin position="2"/>
        <end position="173"/>
    </location>
</feature>
<dbReference type="PANTHER" id="PTHR43877:SF2">
    <property type="entry name" value="AMINOALKYLPHOSPHONATE N-ACETYLTRANSFERASE-RELATED"/>
    <property type="match status" value="1"/>
</dbReference>
<keyword evidence="5" id="KW-1185">Reference proteome</keyword>
<sequence length="175" mass="19814">MNHIDILKIQDIQPFQQQLYTLFEDCIESGASIGFLTPTQPEEINDYLTEVNHQIRHAQKHFFIATKNETVIGSVQLSLTQKRNGQHRAEVEKLMVLSSQRKQGIATLLLNALEDCAAHLNIQLLVLDTRVGDISEQLYLKQGFIRAGMIPHFALSSDGEYAGTAIYYKMIAQQQ</sequence>
<dbReference type="RefSeq" id="WP_092747884.1">
    <property type="nucleotide sequence ID" value="NZ_FMYL01000005.1"/>
</dbReference>
<dbReference type="GO" id="GO:0016747">
    <property type="term" value="F:acyltransferase activity, transferring groups other than amino-acyl groups"/>
    <property type="evidence" value="ECO:0007669"/>
    <property type="project" value="InterPro"/>
</dbReference>
<dbReference type="EMBL" id="FMYL01000005">
    <property type="protein sequence ID" value="SDB92798.1"/>
    <property type="molecule type" value="Genomic_DNA"/>
</dbReference>
<accession>A0A1G6HFB6</accession>
<organism evidence="4 5">
    <name type="scientific">Acinetobacter boissieri</name>
    <dbReference type="NCBI Taxonomy" id="1219383"/>
    <lineage>
        <taxon>Bacteria</taxon>
        <taxon>Pseudomonadati</taxon>
        <taxon>Pseudomonadota</taxon>
        <taxon>Gammaproteobacteria</taxon>
        <taxon>Moraxellales</taxon>
        <taxon>Moraxellaceae</taxon>
        <taxon>Acinetobacter</taxon>
    </lineage>
</organism>
<dbReference type="GO" id="GO:0005840">
    <property type="term" value="C:ribosome"/>
    <property type="evidence" value="ECO:0007669"/>
    <property type="project" value="UniProtKB-KW"/>
</dbReference>
<keyword evidence="2" id="KW-0012">Acyltransferase</keyword>
<proteinExistence type="predicted"/>
<evidence type="ECO:0000313" key="5">
    <source>
        <dbReference type="Proteomes" id="UP000242501"/>
    </source>
</evidence>
<dbReference type="InterPro" id="IPR016181">
    <property type="entry name" value="Acyl_CoA_acyltransferase"/>
</dbReference>
<evidence type="ECO:0000256" key="2">
    <source>
        <dbReference type="ARBA" id="ARBA00023315"/>
    </source>
</evidence>
<dbReference type="CDD" id="cd04301">
    <property type="entry name" value="NAT_SF"/>
    <property type="match status" value="1"/>
</dbReference>
<dbReference type="AlphaFoldDB" id="A0A1G6HFB6"/>
<dbReference type="InterPro" id="IPR000182">
    <property type="entry name" value="GNAT_dom"/>
</dbReference>
<dbReference type="Gene3D" id="3.40.630.30">
    <property type="match status" value="1"/>
</dbReference>
<dbReference type="PROSITE" id="PS51186">
    <property type="entry name" value="GNAT"/>
    <property type="match status" value="1"/>
</dbReference>
<dbReference type="SUPFAM" id="SSF55729">
    <property type="entry name" value="Acyl-CoA N-acyltransferases (Nat)"/>
    <property type="match status" value="1"/>
</dbReference>
<dbReference type="Pfam" id="PF00583">
    <property type="entry name" value="Acetyltransf_1"/>
    <property type="match status" value="1"/>
</dbReference>
<evidence type="ECO:0000313" key="4">
    <source>
        <dbReference type="EMBL" id="SDB92798.1"/>
    </source>
</evidence>